<dbReference type="InterPro" id="IPR001343">
    <property type="entry name" value="Hemolysn_Ca-bd"/>
</dbReference>
<evidence type="ECO:0000256" key="4">
    <source>
        <dbReference type="ARBA" id="ARBA00022737"/>
    </source>
</evidence>
<comment type="subcellular location">
    <subcellularLocation>
        <location evidence="2">Secreted</location>
    </subcellularLocation>
</comment>
<evidence type="ECO:0000313" key="7">
    <source>
        <dbReference type="Proteomes" id="UP001589799"/>
    </source>
</evidence>
<dbReference type="PANTHER" id="PTHR38340">
    <property type="entry name" value="S-LAYER PROTEIN"/>
    <property type="match status" value="1"/>
</dbReference>
<keyword evidence="4" id="KW-0677">Repeat</keyword>
<dbReference type="RefSeq" id="WP_377699033.1">
    <property type="nucleotide sequence ID" value="NZ_JBHLWE010000038.1"/>
</dbReference>
<evidence type="ECO:0000313" key="6">
    <source>
        <dbReference type="EMBL" id="MFC0341395.1"/>
    </source>
</evidence>
<evidence type="ECO:0000256" key="2">
    <source>
        <dbReference type="ARBA" id="ARBA00004613"/>
    </source>
</evidence>
<comment type="cofactor">
    <cofactor evidence="1">
        <name>Ca(2+)</name>
        <dbReference type="ChEBI" id="CHEBI:29108"/>
    </cofactor>
</comment>
<dbReference type="Pfam" id="PF00353">
    <property type="entry name" value="HemolysinCabind"/>
    <property type="match status" value="4"/>
</dbReference>
<comment type="caution">
    <text evidence="6">The sequence shown here is derived from an EMBL/GenBank/DDBJ whole genome shotgun (WGS) entry which is preliminary data.</text>
</comment>
<reference evidence="6 7" key="1">
    <citation type="submission" date="2024-09" db="EMBL/GenBank/DDBJ databases">
        <authorList>
            <person name="Sun Q."/>
            <person name="Mori K."/>
        </authorList>
    </citation>
    <scope>NUCLEOTIDE SEQUENCE [LARGE SCALE GENOMIC DNA]</scope>
    <source>
        <strain evidence="6 7">KCTC 22789</strain>
    </source>
</reference>
<dbReference type="InterPro" id="IPR018511">
    <property type="entry name" value="Hemolysin-typ_Ca-bd_CS"/>
</dbReference>
<proteinExistence type="predicted"/>
<accession>A0ABV6I7C9</accession>
<evidence type="ECO:0000256" key="3">
    <source>
        <dbReference type="ARBA" id="ARBA00022525"/>
    </source>
</evidence>
<dbReference type="Pfam" id="PF08548">
    <property type="entry name" value="Peptidase_M10_C"/>
    <property type="match status" value="1"/>
</dbReference>
<sequence length="422" mass="41354">MANIFGNNADNLLLGTIDPDLILGLGGNDTLVGGQGADLLDGGSGIDLASYAASFQGVTVNLVGGTGLGGTAAGDRLVAIENVTGSGFSDSLGGNAAGNTLNGLGGNDRLAGRGGADTLSGGSGNDILDGGSGADRMIGGAGNDIFIVDRASDVVDEQRGTGIDAAQSSLSIDLSSAQFLGAVENATLTGTADVDAIGNTLANTLRGNAGNNEIDGGSGADWMIGGAGNDAYVVDSAGDVVDEGAPGSGGTDVVISSVTFNLRGAQVAGTQDAVEDLVLSGRVAINGLGNGQGNRMVGNSAANVLTGFQGNDVLFGGGGADTFVFQAALNAATNVDTITDFDVAQDSIRLENLFMQALGTGTLAGSAFRIGAVAADASDRIIYQSSSGNLLYDADGTGAAAAVRFATLDAGFALTSADFFVV</sequence>
<dbReference type="Proteomes" id="UP001589799">
    <property type="component" value="Unassembled WGS sequence"/>
</dbReference>
<dbReference type="PRINTS" id="PR00313">
    <property type="entry name" value="CABNDNGRPT"/>
</dbReference>
<dbReference type="Gene3D" id="2.150.10.10">
    <property type="entry name" value="Serralysin-like metalloprotease, C-terminal"/>
    <property type="match status" value="4"/>
</dbReference>
<dbReference type="SUPFAM" id="SSF51120">
    <property type="entry name" value="beta-Roll"/>
    <property type="match status" value="2"/>
</dbReference>
<keyword evidence="3" id="KW-0964">Secreted</keyword>
<name>A0ABV6I7C9_9RHOB</name>
<dbReference type="EMBL" id="JBHLWE010000038">
    <property type="protein sequence ID" value="MFC0341395.1"/>
    <property type="molecule type" value="Genomic_DNA"/>
</dbReference>
<evidence type="ECO:0000259" key="5">
    <source>
        <dbReference type="Pfam" id="PF08548"/>
    </source>
</evidence>
<dbReference type="InterPro" id="IPR011049">
    <property type="entry name" value="Serralysin-like_metalloprot_C"/>
</dbReference>
<organism evidence="6 7">
    <name type="scientific">Paracoccus niistensis</name>
    <dbReference type="NCBI Taxonomy" id="632935"/>
    <lineage>
        <taxon>Bacteria</taxon>
        <taxon>Pseudomonadati</taxon>
        <taxon>Pseudomonadota</taxon>
        <taxon>Alphaproteobacteria</taxon>
        <taxon>Rhodobacterales</taxon>
        <taxon>Paracoccaceae</taxon>
        <taxon>Paracoccus</taxon>
    </lineage>
</organism>
<dbReference type="PANTHER" id="PTHR38340:SF1">
    <property type="entry name" value="S-LAYER PROTEIN"/>
    <property type="match status" value="1"/>
</dbReference>
<dbReference type="PROSITE" id="PS00330">
    <property type="entry name" value="HEMOLYSIN_CALCIUM"/>
    <property type="match status" value="4"/>
</dbReference>
<dbReference type="InterPro" id="IPR050557">
    <property type="entry name" value="RTX_toxin/Mannuronan_C5-epim"/>
</dbReference>
<dbReference type="InterPro" id="IPR013858">
    <property type="entry name" value="Peptidase_M10B_C"/>
</dbReference>
<evidence type="ECO:0000256" key="1">
    <source>
        <dbReference type="ARBA" id="ARBA00001913"/>
    </source>
</evidence>
<feature type="domain" description="Peptidase M10 serralysin C-terminal" evidence="5">
    <location>
        <begin position="234"/>
        <end position="356"/>
    </location>
</feature>
<gene>
    <name evidence="6" type="ORF">ACFFII_11555</name>
</gene>
<keyword evidence="7" id="KW-1185">Reference proteome</keyword>
<protein>
    <submittedName>
        <fullName evidence="6">Calcium-binding protein</fullName>
    </submittedName>
</protein>